<dbReference type="SUPFAM" id="SSF55785">
    <property type="entry name" value="PYP-like sensor domain (PAS domain)"/>
    <property type="match status" value="1"/>
</dbReference>
<keyword evidence="6" id="KW-1133">Transmembrane helix</keyword>
<dbReference type="GO" id="GO:0006355">
    <property type="term" value="P:regulation of DNA-templated transcription"/>
    <property type="evidence" value="ECO:0007669"/>
    <property type="project" value="InterPro"/>
</dbReference>
<dbReference type="InterPro" id="IPR000014">
    <property type="entry name" value="PAS"/>
</dbReference>
<keyword evidence="6" id="KW-0812">Transmembrane</keyword>
<dbReference type="Pfam" id="PF02518">
    <property type="entry name" value="HATPase_c"/>
    <property type="match status" value="1"/>
</dbReference>
<reference evidence="9" key="1">
    <citation type="journal article" date="2014" name="Int. J. Syst. Evol. Microbiol.">
        <title>Complete genome sequence of Corynebacterium casei LMG S-19264T (=DSM 44701T), isolated from a smear-ripened cheese.</title>
        <authorList>
            <consortium name="US DOE Joint Genome Institute (JGI-PGF)"/>
            <person name="Walter F."/>
            <person name="Albersmeier A."/>
            <person name="Kalinowski J."/>
            <person name="Ruckert C."/>
        </authorList>
    </citation>
    <scope>NUCLEOTIDE SEQUENCE</scope>
    <source>
        <strain evidence="9">KCTC 42731</strain>
    </source>
</reference>
<dbReference type="InterPro" id="IPR013656">
    <property type="entry name" value="PAS_4"/>
</dbReference>
<feature type="modified residue" description="4-aspartylphosphate" evidence="5">
    <location>
        <position position="1026"/>
    </location>
</feature>
<keyword evidence="10" id="KW-1185">Reference proteome</keyword>
<dbReference type="RefSeq" id="WP_189766938.1">
    <property type="nucleotide sequence ID" value="NZ_BNCK01000001.1"/>
</dbReference>
<keyword evidence="3 5" id="KW-0597">Phosphoprotein</keyword>
<dbReference type="PANTHER" id="PTHR45339:SF1">
    <property type="entry name" value="HYBRID SIGNAL TRANSDUCTION HISTIDINE KINASE J"/>
    <property type="match status" value="1"/>
</dbReference>
<dbReference type="CDD" id="cd17546">
    <property type="entry name" value="REC_hyHK_CKI1_RcsC-like"/>
    <property type="match status" value="1"/>
</dbReference>
<dbReference type="SMART" id="SM00388">
    <property type="entry name" value="HisKA"/>
    <property type="match status" value="1"/>
</dbReference>
<dbReference type="Gene3D" id="3.30.565.10">
    <property type="entry name" value="Histidine kinase-like ATPase, C-terminal domain"/>
    <property type="match status" value="1"/>
</dbReference>
<evidence type="ECO:0000256" key="4">
    <source>
        <dbReference type="ARBA" id="ARBA00023012"/>
    </source>
</evidence>
<comment type="catalytic activity">
    <reaction evidence="1">
        <text>ATP + protein L-histidine = ADP + protein N-phospho-L-histidine.</text>
        <dbReference type="EC" id="2.7.13.3"/>
    </reaction>
</comment>
<evidence type="ECO:0000313" key="10">
    <source>
        <dbReference type="Proteomes" id="UP000623842"/>
    </source>
</evidence>
<dbReference type="Proteomes" id="UP000623842">
    <property type="component" value="Unassembled WGS sequence"/>
</dbReference>
<dbReference type="Gene3D" id="1.10.287.130">
    <property type="match status" value="1"/>
</dbReference>
<dbReference type="PROSITE" id="PS50110">
    <property type="entry name" value="RESPONSE_REGULATORY"/>
    <property type="match status" value="1"/>
</dbReference>
<dbReference type="InterPro" id="IPR011006">
    <property type="entry name" value="CheY-like_superfamily"/>
</dbReference>
<dbReference type="SUPFAM" id="SSF47384">
    <property type="entry name" value="Homodimeric domain of signal transducing histidine kinase"/>
    <property type="match status" value="1"/>
</dbReference>
<keyword evidence="6" id="KW-0472">Membrane</keyword>
<dbReference type="PRINTS" id="PR00344">
    <property type="entry name" value="BCTRLSENSOR"/>
</dbReference>
<feature type="domain" description="Response regulatory" evidence="8">
    <location>
        <begin position="977"/>
        <end position="1093"/>
    </location>
</feature>
<dbReference type="Pfam" id="PF00512">
    <property type="entry name" value="HisKA"/>
    <property type="match status" value="1"/>
</dbReference>
<gene>
    <name evidence="9" type="ORF">GCM10017161_02900</name>
</gene>
<keyword evidence="4" id="KW-0902">Two-component regulatory system</keyword>
<dbReference type="InterPro" id="IPR036890">
    <property type="entry name" value="HATPase_C_sf"/>
</dbReference>
<dbReference type="InterPro" id="IPR005467">
    <property type="entry name" value="His_kinase_dom"/>
</dbReference>
<dbReference type="SMART" id="SM00448">
    <property type="entry name" value="REC"/>
    <property type="match status" value="1"/>
</dbReference>
<dbReference type="InterPro" id="IPR035965">
    <property type="entry name" value="PAS-like_dom_sf"/>
</dbReference>
<dbReference type="Pfam" id="PF08448">
    <property type="entry name" value="PAS_4"/>
    <property type="match status" value="1"/>
</dbReference>
<dbReference type="InterPro" id="IPR036097">
    <property type="entry name" value="HisK_dim/P_sf"/>
</dbReference>
<dbReference type="InterPro" id="IPR004358">
    <property type="entry name" value="Sig_transdc_His_kin-like_C"/>
</dbReference>
<dbReference type="AlphaFoldDB" id="A0A919BCC6"/>
<dbReference type="EC" id="2.7.13.3" evidence="2"/>
<feature type="domain" description="Histidine kinase" evidence="7">
    <location>
        <begin position="590"/>
        <end position="811"/>
    </location>
</feature>
<dbReference type="SUPFAM" id="SSF52172">
    <property type="entry name" value="CheY-like"/>
    <property type="match status" value="1"/>
</dbReference>
<dbReference type="InterPro" id="IPR001789">
    <property type="entry name" value="Sig_transdc_resp-reg_receiver"/>
</dbReference>
<evidence type="ECO:0000259" key="7">
    <source>
        <dbReference type="PROSITE" id="PS50109"/>
    </source>
</evidence>
<organism evidence="9 10">
    <name type="scientific">Thalassotalea marina</name>
    <dbReference type="NCBI Taxonomy" id="1673741"/>
    <lineage>
        <taxon>Bacteria</taxon>
        <taxon>Pseudomonadati</taxon>
        <taxon>Pseudomonadota</taxon>
        <taxon>Gammaproteobacteria</taxon>
        <taxon>Alteromonadales</taxon>
        <taxon>Colwelliaceae</taxon>
        <taxon>Thalassotalea</taxon>
    </lineage>
</organism>
<name>A0A919BCC6_9GAMM</name>
<dbReference type="InterPro" id="IPR003594">
    <property type="entry name" value="HATPase_dom"/>
</dbReference>
<sequence length="1097" mass="123833">MKPRLTTEYQVVTRYTLSIFGVFIAIMLVSLMLASYRYYEELASFENSENKQLVHQAKILNKSLQQTVDSLTAIQSFASYYLNFADEQRVTLPKFNQDGDKYFLNFERRDIIEQRHHLSVNITGQGQFDQLDAQAQKELSMTFALTPAFISAQGVNGMAKWFYYVSMKQFVGIYPWIGRKHWQYSKSLINSEQIHKLARMNHDDSHVVWSQPQMSASANSLYTSASAGVYRDETFVGAAVINIDLAKLHDALSLDDSNSYHYVLLNERENVLLHKFRNSVAINSPLQWQQLAPPELSELRLFTGNNQPLSFKHNDYLVLQQTLNTTGWKLIKYKPYEDFVEPIFERFMWLFSLLSFGLLSLLSIIYFVTRKTFIKPTEAFISHIAYSAQGDHGKITAPIGWRQWFDIVGDIFSQNRSLLQQLRDQNNVLDMRVNEKTQALLEKSRQHQHDYAILRSVMNAIPDYLIFNDSNGHLIGCNLAFERFVNLAEVQMLGQKAGDLINNELGRALKQAISGDDVKESHHGIFKVVATVDNTYELFSSEFYNEERQILGTIVVIRDVTSQYAVNAALAKAKEQAELANQAKSQFLANMSHEIRTPINAIQGMHTLLDKTGLTSQQKQHISHAQDASDALLHLVDELLDLAKIESGNMKMVEDSCSLDQIINRAIKLNSDAIHAKNLALDVVIDAQVPALVLTDDMRLVQVVSNLLNNAAKFTHQGKISIKLDVIAKGGEETLVRFSVKDTGIGIAKNKQEKLFEAFMQADESMTREYGGSGLGLSICQRIINILGGEIKLKSDSGQGAEFSFVLPFIEPIEDDTNRFKESYQVISIGEQLPAPFIKLIENLHYQYLHIAELSDVNDINSELPSLVFVHTAQVNDRYCAIIANHVCQSMEQCSHCHLAIVQSKYDDSDSDKFMLLEQYNLPYTVCELPLYRYSLYQAITALSARRDVTIKGACSNSQSCSEVIAEQVTEDLTNIQVLLVEDNLVNQLVAKELLKALGAQVTVAENGKVAITLLEQQSFDVVLMDIQMPVMDGLSATKYIREKMSLTELPIIAMTAHARNEDRESSFEAGMNLHVAKPVKGDVLRDSILSVLVKKM</sequence>
<dbReference type="EMBL" id="BNCK01000001">
    <property type="protein sequence ID" value="GHF79168.1"/>
    <property type="molecule type" value="Genomic_DNA"/>
</dbReference>
<evidence type="ECO:0000256" key="2">
    <source>
        <dbReference type="ARBA" id="ARBA00012438"/>
    </source>
</evidence>
<dbReference type="FunFam" id="3.30.565.10:FF:000010">
    <property type="entry name" value="Sensor histidine kinase RcsC"/>
    <property type="match status" value="1"/>
</dbReference>
<feature type="transmembrane region" description="Helical" evidence="6">
    <location>
        <begin position="12"/>
        <end position="34"/>
    </location>
</feature>
<reference evidence="9" key="2">
    <citation type="submission" date="2020-09" db="EMBL/GenBank/DDBJ databases">
        <authorList>
            <person name="Sun Q."/>
            <person name="Kim S."/>
        </authorList>
    </citation>
    <scope>NUCLEOTIDE SEQUENCE</scope>
    <source>
        <strain evidence="9">KCTC 42731</strain>
    </source>
</reference>
<dbReference type="NCBIfam" id="TIGR00229">
    <property type="entry name" value="sensory_box"/>
    <property type="match status" value="1"/>
</dbReference>
<dbReference type="Gene3D" id="3.30.450.20">
    <property type="entry name" value="PAS domain"/>
    <property type="match status" value="1"/>
</dbReference>
<protein>
    <recommendedName>
        <fullName evidence="2">histidine kinase</fullName>
        <ecNumber evidence="2">2.7.13.3</ecNumber>
    </recommendedName>
</protein>
<dbReference type="CDD" id="cd16922">
    <property type="entry name" value="HATPase_EvgS-ArcB-TorS-like"/>
    <property type="match status" value="1"/>
</dbReference>
<evidence type="ECO:0000256" key="1">
    <source>
        <dbReference type="ARBA" id="ARBA00000085"/>
    </source>
</evidence>
<dbReference type="Gene3D" id="3.40.50.2300">
    <property type="match status" value="1"/>
</dbReference>
<dbReference type="GO" id="GO:0000155">
    <property type="term" value="F:phosphorelay sensor kinase activity"/>
    <property type="evidence" value="ECO:0007669"/>
    <property type="project" value="InterPro"/>
</dbReference>
<evidence type="ECO:0000256" key="6">
    <source>
        <dbReference type="SAM" id="Phobius"/>
    </source>
</evidence>
<dbReference type="SMART" id="SM00387">
    <property type="entry name" value="HATPase_c"/>
    <property type="match status" value="1"/>
</dbReference>
<evidence type="ECO:0000256" key="3">
    <source>
        <dbReference type="ARBA" id="ARBA00022553"/>
    </source>
</evidence>
<dbReference type="PANTHER" id="PTHR45339">
    <property type="entry name" value="HYBRID SIGNAL TRANSDUCTION HISTIDINE KINASE J"/>
    <property type="match status" value="1"/>
</dbReference>
<dbReference type="InterPro" id="IPR003661">
    <property type="entry name" value="HisK_dim/P_dom"/>
</dbReference>
<proteinExistence type="predicted"/>
<evidence type="ECO:0000256" key="5">
    <source>
        <dbReference type="PROSITE-ProRule" id="PRU00169"/>
    </source>
</evidence>
<evidence type="ECO:0000313" key="9">
    <source>
        <dbReference type="EMBL" id="GHF79168.1"/>
    </source>
</evidence>
<dbReference type="Pfam" id="PF00072">
    <property type="entry name" value="Response_reg"/>
    <property type="match status" value="1"/>
</dbReference>
<dbReference type="SUPFAM" id="SSF55874">
    <property type="entry name" value="ATPase domain of HSP90 chaperone/DNA topoisomerase II/histidine kinase"/>
    <property type="match status" value="1"/>
</dbReference>
<accession>A0A919BCC6</accession>
<comment type="caution">
    <text evidence="9">The sequence shown here is derived from an EMBL/GenBank/DDBJ whole genome shotgun (WGS) entry which is preliminary data.</text>
</comment>
<dbReference type="CDD" id="cd00082">
    <property type="entry name" value="HisKA"/>
    <property type="match status" value="1"/>
</dbReference>
<evidence type="ECO:0000259" key="8">
    <source>
        <dbReference type="PROSITE" id="PS50110"/>
    </source>
</evidence>
<feature type="transmembrane region" description="Helical" evidence="6">
    <location>
        <begin position="347"/>
        <end position="368"/>
    </location>
</feature>
<dbReference type="PROSITE" id="PS50109">
    <property type="entry name" value="HIS_KIN"/>
    <property type="match status" value="1"/>
</dbReference>